<keyword evidence="1" id="KW-0645">Protease</keyword>
<proteinExistence type="predicted"/>
<name>A0A8X7QG53_BRACI</name>
<dbReference type="PANTHER" id="PTHR48449:SF2">
    <property type="entry name" value="UBIQUITIN-LIKE PROTEASE FAMILY PROFILE DOMAIN-CONTAINING PROTEIN"/>
    <property type="match status" value="1"/>
</dbReference>
<dbReference type="GO" id="GO:0008234">
    <property type="term" value="F:cysteine-type peptidase activity"/>
    <property type="evidence" value="ECO:0007669"/>
    <property type="project" value="InterPro"/>
</dbReference>
<dbReference type="Pfam" id="PF02902">
    <property type="entry name" value="Peptidase_C48"/>
    <property type="match status" value="1"/>
</dbReference>
<evidence type="ECO:0000259" key="5">
    <source>
        <dbReference type="Pfam" id="PF09331"/>
    </source>
</evidence>
<feature type="domain" description="Ubiquitin-like protease family profile" evidence="4">
    <location>
        <begin position="701"/>
        <end position="876"/>
    </location>
</feature>
<comment type="caution">
    <text evidence="6">The sequence shown here is derived from an EMBL/GenBank/DDBJ whole genome shotgun (WGS) entry which is preliminary data.</text>
</comment>
<protein>
    <recommendedName>
        <fullName evidence="8">Ubiquitin-like protease family profile domain-containing protein</fullName>
    </recommendedName>
</protein>
<dbReference type="OrthoDB" id="1082964at2759"/>
<keyword evidence="7" id="KW-1185">Reference proteome</keyword>
<evidence type="ECO:0000256" key="2">
    <source>
        <dbReference type="ARBA" id="ARBA00022801"/>
    </source>
</evidence>
<evidence type="ECO:0000259" key="4">
    <source>
        <dbReference type="Pfam" id="PF02902"/>
    </source>
</evidence>
<evidence type="ECO:0008006" key="8">
    <source>
        <dbReference type="Google" id="ProtNLM"/>
    </source>
</evidence>
<feature type="domain" description="DUF1985" evidence="5">
    <location>
        <begin position="87"/>
        <end position="226"/>
    </location>
</feature>
<reference evidence="6 7" key="1">
    <citation type="submission" date="2020-02" db="EMBL/GenBank/DDBJ databases">
        <authorList>
            <person name="Ma Q."/>
            <person name="Huang Y."/>
            <person name="Song X."/>
            <person name="Pei D."/>
        </authorList>
    </citation>
    <scope>NUCLEOTIDE SEQUENCE [LARGE SCALE GENOMIC DNA]</scope>
    <source>
        <strain evidence="6">Sxm20200214</strain>
        <tissue evidence="6">Leaf</tissue>
    </source>
</reference>
<evidence type="ECO:0000313" key="6">
    <source>
        <dbReference type="EMBL" id="KAG2268737.1"/>
    </source>
</evidence>
<evidence type="ECO:0000313" key="7">
    <source>
        <dbReference type="Proteomes" id="UP000886595"/>
    </source>
</evidence>
<evidence type="ECO:0000256" key="3">
    <source>
        <dbReference type="SAM" id="MobiDB-lite"/>
    </source>
</evidence>
<feature type="region of interest" description="Disordered" evidence="3">
    <location>
        <begin position="599"/>
        <end position="625"/>
    </location>
</feature>
<dbReference type="InterPro" id="IPR015410">
    <property type="entry name" value="DUF1985"/>
</dbReference>
<dbReference type="PANTHER" id="PTHR48449">
    <property type="entry name" value="DUF1985 DOMAIN-CONTAINING PROTEIN"/>
    <property type="match status" value="1"/>
</dbReference>
<organism evidence="6 7">
    <name type="scientific">Brassica carinata</name>
    <name type="common">Ethiopian mustard</name>
    <name type="synonym">Abyssinian cabbage</name>
    <dbReference type="NCBI Taxonomy" id="52824"/>
    <lineage>
        <taxon>Eukaryota</taxon>
        <taxon>Viridiplantae</taxon>
        <taxon>Streptophyta</taxon>
        <taxon>Embryophyta</taxon>
        <taxon>Tracheophyta</taxon>
        <taxon>Spermatophyta</taxon>
        <taxon>Magnoliopsida</taxon>
        <taxon>eudicotyledons</taxon>
        <taxon>Gunneridae</taxon>
        <taxon>Pentapetalae</taxon>
        <taxon>rosids</taxon>
        <taxon>malvids</taxon>
        <taxon>Brassicales</taxon>
        <taxon>Brassicaceae</taxon>
        <taxon>Brassiceae</taxon>
        <taxon>Brassica</taxon>
    </lineage>
</organism>
<dbReference type="EMBL" id="JAAMPC010000013">
    <property type="protein sequence ID" value="KAG2268737.1"/>
    <property type="molecule type" value="Genomic_DNA"/>
</dbReference>
<dbReference type="GO" id="GO:0006508">
    <property type="term" value="P:proteolysis"/>
    <property type="evidence" value="ECO:0007669"/>
    <property type="project" value="UniProtKB-KW"/>
</dbReference>
<dbReference type="InterPro" id="IPR003653">
    <property type="entry name" value="Peptidase_C48_C"/>
</dbReference>
<gene>
    <name evidence="6" type="ORF">Bca52824_063292</name>
</gene>
<dbReference type="Pfam" id="PF09331">
    <property type="entry name" value="DUF1985"/>
    <property type="match status" value="1"/>
</dbReference>
<accession>A0A8X7QG53</accession>
<evidence type="ECO:0000256" key="1">
    <source>
        <dbReference type="ARBA" id="ARBA00022670"/>
    </source>
</evidence>
<keyword evidence="2" id="KW-0378">Hydrolase</keyword>
<dbReference type="Proteomes" id="UP000886595">
    <property type="component" value="Unassembled WGS sequence"/>
</dbReference>
<sequence>MVSARLVECPESPEVVCTKPIPEMMFAAGEEPVGVRVLTYQSSGAIKRILNTLEAEEVEIIRRSAFGKIIDIADKPVFSGRFARYMLSRQLKTKKKHEVWFRFAGKPVRFSLREFAIVTGLPCGKFPRRSKLKLKQTISEKPYWPSLFGKSDYLTVASIIKMLRRKTVKDRDIRIKFACLSILESVFLPTSLKMKICRDHAEAIKDIEEFFSYPWGRMAFDMLMCSIKERDEVALTKNTIAIKGFALALQLVMVEAVPSLTEVVQESCSSSESDSEDDVLDPRWAKKQTLSPTHARNVDKKSHVVVRSILSQDSDRPVDEASILWSDEEEDETVDNMVELINSNYTFVHSMFVGGVTKMEVDHMRENSKPAMKTKKSKQHSSSTVDIDPGFVGSRVIEHIKPHVAVMELNLNQTSRRIDSIESYLTGYLESLMGKFKEEMLQTITSMVITYLGKGHSAAPHDPHLNPPETHNFVSGNLPCMIPLADDNAKSICNVMENLSDYSTPPSSPRNCQAENTLSPTIALGQSGLLMSCPLYQGMAHSTHSQNHSRQIDMNQLSGVDKVVPRDLMDMPSFSLGLTQEENMKGAGEGVVKESVNGSPLPDLNFADNIEDPQTSRKSKRQKMVPSDLVENYHCGPHILSRLRRSQKFVFIWYDQREVERKFLKLSHQLACNSVINVAGLSVSSKEIILIAERSRIFPPKVVDILIHLVRSVVLQHPSNKNLHSFYFLDTKFGSALVRSYPKFKKLKNKESYSFPKGVLSLVNDDGGTPLQARGYYFPFSLGKEHWVGVYFDTVQGHLSVLDCNMSYSSEASVAKFLTPLLHMLPYLSTRGSMDIVREEVMPFRFDRPKAVSQIDHLPDSGLMAVLLMVTHAVYGIDACRNISTTSLSEEGKSAAIMAYEFKEKL</sequence>
<dbReference type="AlphaFoldDB" id="A0A8X7QG53"/>